<keyword evidence="2" id="KW-0479">Metal-binding</keyword>
<keyword evidence="5" id="KW-0539">Nucleus</keyword>
<keyword evidence="4" id="KW-0804">Transcription</keyword>
<keyword evidence="3" id="KW-0805">Transcription regulation</keyword>
<dbReference type="EMBL" id="MU003782">
    <property type="protein sequence ID" value="KAF2722436.1"/>
    <property type="molecule type" value="Genomic_DNA"/>
</dbReference>
<comment type="caution">
    <text evidence="8">The sequence shown here is derived from an EMBL/GenBank/DDBJ whole genome shotgun (WGS) entry which is preliminary data.</text>
</comment>
<dbReference type="SMART" id="SM00066">
    <property type="entry name" value="GAL4"/>
    <property type="match status" value="1"/>
</dbReference>
<dbReference type="SMART" id="SM00906">
    <property type="entry name" value="Fungal_trans"/>
    <property type="match status" value="1"/>
</dbReference>
<dbReference type="PANTHER" id="PTHR47338:SF4">
    <property type="entry name" value="ZN(II)2CYS6 TRANSCRIPTION FACTOR (EUROFUNG)"/>
    <property type="match status" value="1"/>
</dbReference>
<dbReference type="CDD" id="cd00067">
    <property type="entry name" value="GAL4"/>
    <property type="match status" value="1"/>
</dbReference>
<dbReference type="InterPro" id="IPR036864">
    <property type="entry name" value="Zn2-C6_fun-type_DNA-bd_sf"/>
</dbReference>
<accession>A0A9P4QCJ2</accession>
<evidence type="ECO:0000256" key="4">
    <source>
        <dbReference type="ARBA" id="ARBA00023163"/>
    </source>
</evidence>
<dbReference type="SUPFAM" id="SSF57701">
    <property type="entry name" value="Zn2/Cys6 DNA-binding domain"/>
    <property type="match status" value="1"/>
</dbReference>
<dbReference type="OrthoDB" id="197068at2759"/>
<feature type="domain" description="Zn(2)-C6 fungal-type" evidence="7">
    <location>
        <begin position="44"/>
        <end position="74"/>
    </location>
</feature>
<dbReference type="GO" id="GO:0003677">
    <property type="term" value="F:DNA binding"/>
    <property type="evidence" value="ECO:0007669"/>
    <property type="project" value="InterPro"/>
</dbReference>
<evidence type="ECO:0000259" key="7">
    <source>
        <dbReference type="PROSITE" id="PS50048"/>
    </source>
</evidence>
<dbReference type="AlphaFoldDB" id="A0A9P4QCJ2"/>
<dbReference type="Pfam" id="PF00172">
    <property type="entry name" value="Zn_clus"/>
    <property type="match status" value="1"/>
</dbReference>
<evidence type="ECO:0000256" key="3">
    <source>
        <dbReference type="ARBA" id="ARBA00023015"/>
    </source>
</evidence>
<evidence type="ECO:0000256" key="5">
    <source>
        <dbReference type="ARBA" id="ARBA00023242"/>
    </source>
</evidence>
<feature type="region of interest" description="Disordered" evidence="6">
    <location>
        <begin position="81"/>
        <end position="156"/>
    </location>
</feature>
<dbReference type="PANTHER" id="PTHR47338">
    <property type="entry name" value="ZN(II)2CYS6 TRANSCRIPTION FACTOR (EUROFUNG)-RELATED"/>
    <property type="match status" value="1"/>
</dbReference>
<dbReference type="Pfam" id="PF04082">
    <property type="entry name" value="Fungal_trans"/>
    <property type="match status" value="1"/>
</dbReference>
<dbReference type="Gene3D" id="4.10.240.10">
    <property type="entry name" value="Zn(2)-C6 fungal-type DNA-binding domain"/>
    <property type="match status" value="1"/>
</dbReference>
<evidence type="ECO:0000256" key="6">
    <source>
        <dbReference type="SAM" id="MobiDB-lite"/>
    </source>
</evidence>
<keyword evidence="9" id="KW-1185">Reference proteome</keyword>
<dbReference type="GO" id="GO:0008270">
    <property type="term" value="F:zinc ion binding"/>
    <property type="evidence" value="ECO:0007669"/>
    <property type="project" value="InterPro"/>
</dbReference>
<sequence length="816" mass="90403">MAVAVATCVTTPLSPLSLTMQRPPIGIERLPLKRTSSETKELMNCNSCRRRKIKCSRVRPSCEACQVFQCDCIYDAIPKKRGPKPNSTDVSRKSKGSLRKQLKQDEKALGEPTVQCTEPGGKRQSSSSPDSSNQDPKSWETVSDSEPSQPGRSNTLLSWSSLQDTLPLADRILNTYFDRLHEKPFFILDQRATRQRMRDGMLPRFLTNALFAVTIRLVPSAGDDYSSALKSSREFAEQSRMNTDVDEPTIDHLQSLLLLAMANYQIGNGKKSYMHLSHATAMAVALGLHHELPANLRVSNGERESRRKLFWTCYLMDRFYACGSKRPTFLVDESIKLRLPAWQPNGSPIWLDGDFFTTASSLPESSISSGVSKGSGAALVDIARILGEANSYLAVGGFRSDSFFPWHDHSRLSRIRADLDRWASTTQEAFHSVSELFGHSESTTWVFSKLIYHLIHCLIYRPFLPVNNTELHRTGQNHLWHLEAISSCFLHANAIAELLEIGTSTATDWPPGVAYCIFNAATIHVHGAYYKHPLDGVVFGRSTDYLSHEVDMLYRLANIWLCAQHQLQLLQTVCTRHSQLLGTLDADLASSLFQSGDFYNRYVGLQIDPAYIALTPPTTGRTDAAKGSGGEALGQTSQWMQPILSRGRAQSQPYNLRTVDECQGQRRVTRPDICYSGSISNGQPEGHKVSPTSQRILSNAQDISGLSSCNLHLGEPSNSIYNQSSSASANFRTSPVNSSAAAVSNCFSPLQYDLSLNQQPITSSSLLLEDNADDSFMQDIPEQDSFFALLEQMASNESACAGMSELDYFLAGQDTT</sequence>
<gene>
    <name evidence="8" type="ORF">K431DRAFT_327069</name>
</gene>
<dbReference type="InterPro" id="IPR007219">
    <property type="entry name" value="XnlR_reg_dom"/>
</dbReference>
<evidence type="ECO:0000313" key="8">
    <source>
        <dbReference type="EMBL" id="KAF2722436.1"/>
    </source>
</evidence>
<comment type="subcellular location">
    <subcellularLocation>
        <location evidence="1">Nucleus</location>
    </subcellularLocation>
</comment>
<dbReference type="GO" id="GO:0000981">
    <property type="term" value="F:DNA-binding transcription factor activity, RNA polymerase II-specific"/>
    <property type="evidence" value="ECO:0007669"/>
    <property type="project" value="InterPro"/>
</dbReference>
<feature type="compositionally biased region" description="Polar residues" evidence="6">
    <location>
        <begin position="140"/>
        <end position="156"/>
    </location>
</feature>
<protein>
    <recommendedName>
        <fullName evidence="7">Zn(2)-C6 fungal-type domain-containing protein</fullName>
    </recommendedName>
</protein>
<dbReference type="CDD" id="cd12148">
    <property type="entry name" value="fungal_TF_MHR"/>
    <property type="match status" value="1"/>
</dbReference>
<dbReference type="InterPro" id="IPR001138">
    <property type="entry name" value="Zn2Cys6_DnaBD"/>
</dbReference>
<name>A0A9P4QCJ2_9PEZI</name>
<dbReference type="InterPro" id="IPR050815">
    <property type="entry name" value="TF_fung"/>
</dbReference>
<proteinExistence type="predicted"/>
<evidence type="ECO:0000256" key="2">
    <source>
        <dbReference type="ARBA" id="ARBA00022723"/>
    </source>
</evidence>
<reference evidence="8" key="1">
    <citation type="journal article" date="2020" name="Stud. Mycol.">
        <title>101 Dothideomycetes genomes: a test case for predicting lifestyles and emergence of pathogens.</title>
        <authorList>
            <person name="Haridas S."/>
            <person name="Albert R."/>
            <person name="Binder M."/>
            <person name="Bloem J."/>
            <person name="Labutti K."/>
            <person name="Salamov A."/>
            <person name="Andreopoulos B."/>
            <person name="Baker S."/>
            <person name="Barry K."/>
            <person name="Bills G."/>
            <person name="Bluhm B."/>
            <person name="Cannon C."/>
            <person name="Castanera R."/>
            <person name="Culley D."/>
            <person name="Daum C."/>
            <person name="Ezra D."/>
            <person name="Gonzalez J."/>
            <person name="Henrissat B."/>
            <person name="Kuo A."/>
            <person name="Liang C."/>
            <person name="Lipzen A."/>
            <person name="Lutzoni F."/>
            <person name="Magnuson J."/>
            <person name="Mondo S."/>
            <person name="Nolan M."/>
            <person name="Ohm R."/>
            <person name="Pangilinan J."/>
            <person name="Park H.-J."/>
            <person name="Ramirez L."/>
            <person name="Alfaro M."/>
            <person name="Sun H."/>
            <person name="Tritt A."/>
            <person name="Yoshinaga Y."/>
            <person name="Zwiers L.-H."/>
            <person name="Turgeon B."/>
            <person name="Goodwin S."/>
            <person name="Spatafora J."/>
            <person name="Crous P."/>
            <person name="Grigoriev I."/>
        </authorList>
    </citation>
    <scope>NUCLEOTIDE SEQUENCE</scope>
    <source>
        <strain evidence="8">CBS 116435</strain>
    </source>
</reference>
<dbReference type="GO" id="GO:0006351">
    <property type="term" value="P:DNA-templated transcription"/>
    <property type="evidence" value="ECO:0007669"/>
    <property type="project" value="InterPro"/>
</dbReference>
<dbReference type="PROSITE" id="PS50048">
    <property type="entry name" value="ZN2_CY6_FUNGAL_2"/>
    <property type="match status" value="1"/>
</dbReference>
<evidence type="ECO:0000256" key="1">
    <source>
        <dbReference type="ARBA" id="ARBA00004123"/>
    </source>
</evidence>
<organism evidence="8 9">
    <name type="scientific">Polychaeton citri CBS 116435</name>
    <dbReference type="NCBI Taxonomy" id="1314669"/>
    <lineage>
        <taxon>Eukaryota</taxon>
        <taxon>Fungi</taxon>
        <taxon>Dikarya</taxon>
        <taxon>Ascomycota</taxon>
        <taxon>Pezizomycotina</taxon>
        <taxon>Dothideomycetes</taxon>
        <taxon>Dothideomycetidae</taxon>
        <taxon>Capnodiales</taxon>
        <taxon>Capnodiaceae</taxon>
        <taxon>Polychaeton</taxon>
    </lineage>
</organism>
<dbReference type="GO" id="GO:0005634">
    <property type="term" value="C:nucleus"/>
    <property type="evidence" value="ECO:0007669"/>
    <property type="project" value="UniProtKB-SubCell"/>
</dbReference>
<evidence type="ECO:0000313" key="9">
    <source>
        <dbReference type="Proteomes" id="UP000799441"/>
    </source>
</evidence>
<feature type="compositionally biased region" description="Low complexity" evidence="6">
    <location>
        <begin position="124"/>
        <end position="136"/>
    </location>
</feature>
<dbReference type="Proteomes" id="UP000799441">
    <property type="component" value="Unassembled WGS sequence"/>
</dbReference>